<dbReference type="PANTHER" id="PTHR43248:SF3">
    <property type="entry name" value="AB HYDROLASE-1 DOMAIN-CONTAINING PROTEIN"/>
    <property type="match status" value="1"/>
</dbReference>
<feature type="non-terminal residue" evidence="4">
    <location>
        <position position="213"/>
    </location>
</feature>
<comment type="caution">
    <text evidence="4">The sequence shown here is derived from an EMBL/GenBank/DDBJ whole genome shotgun (WGS) entry which is preliminary data.</text>
</comment>
<comment type="similarity">
    <text evidence="1">Belongs to the peptidase S33 family.</text>
</comment>
<dbReference type="GO" id="GO:0016787">
    <property type="term" value="F:hydrolase activity"/>
    <property type="evidence" value="ECO:0007669"/>
    <property type="project" value="UniProtKB-KW"/>
</dbReference>
<dbReference type="Gene3D" id="3.40.50.1820">
    <property type="entry name" value="alpha/beta hydrolase"/>
    <property type="match status" value="1"/>
</dbReference>
<dbReference type="Proteomes" id="UP000318661">
    <property type="component" value="Unassembled WGS sequence"/>
</dbReference>
<dbReference type="InterPro" id="IPR000073">
    <property type="entry name" value="AB_hydrolase_1"/>
</dbReference>
<dbReference type="InterPro" id="IPR029058">
    <property type="entry name" value="AB_hydrolase_fold"/>
</dbReference>
<dbReference type="AlphaFoldDB" id="A0A537LPK5"/>
<dbReference type="SUPFAM" id="SSF53474">
    <property type="entry name" value="alpha/beta-Hydrolases"/>
    <property type="match status" value="1"/>
</dbReference>
<evidence type="ECO:0000256" key="2">
    <source>
        <dbReference type="ARBA" id="ARBA00022801"/>
    </source>
</evidence>
<gene>
    <name evidence="4" type="ORF">E6G99_01840</name>
</gene>
<organism evidence="4 5">
    <name type="scientific">Candidatus Segetimicrobium genomatis</name>
    <dbReference type="NCBI Taxonomy" id="2569760"/>
    <lineage>
        <taxon>Bacteria</taxon>
        <taxon>Bacillati</taxon>
        <taxon>Candidatus Sysuimicrobiota</taxon>
        <taxon>Candidatus Sysuimicrobiia</taxon>
        <taxon>Candidatus Sysuimicrobiales</taxon>
        <taxon>Candidatus Segetimicrobiaceae</taxon>
        <taxon>Candidatus Segetimicrobium</taxon>
    </lineage>
</organism>
<sequence length="213" mass="23205">MVRVLSHSLVASNRRAPEKHLVTLHGAFGAGRNWGAIARRLVQARPEWGVVLTDLRLHGDSQGFSPPHTLDAAAADVDGLGRTLGFPLDAVLGHSLGGKVALLYAARHAAGLRQVWVVDSSPAAGPPSGDAWQMLRAVRSLPAAFASRQEAIEGLVRFGFAPDVAQWMTTNLERADGRYRWRLDFDALEELLRDFFQTDLWSAVTRPPEGVTL</sequence>
<evidence type="ECO:0000259" key="3">
    <source>
        <dbReference type="Pfam" id="PF00561"/>
    </source>
</evidence>
<feature type="domain" description="AB hydrolase-1" evidence="3">
    <location>
        <begin position="20"/>
        <end position="135"/>
    </location>
</feature>
<evidence type="ECO:0000313" key="5">
    <source>
        <dbReference type="Proteomes" id="UP000318661"/>
    </source>
</evidence>
<name>A0A537LPK5_9BACT</name>
<dbReference type="InterPro" id="IPR051601">
    <property type="entry name" value="Serine_prot/Carboxylest_S33"/>
</dbReference>
<proteinExistence type="inferred from homology"/>
<dbReference type="PANTHER" id="PTHR43248">
    <property type="entry name" value="2-SUCCINYL-6-HYDROXY-2,4-CYCLOHEXADIENE-1-CARBOXYLATE SYNTHASE"/>
    <property type="match status" value="1"/>
</dbReference>
<accession>A0A537LPK5</accession>
<evidence type="ECO:0000256" key="1">
    <source>
        <dbReference type="ARBA" id="ARBA00010088"/>
    </source>
</evidence>
<protein>
    <submittedName>
        <fullName evidence="4">Alpha/beta hydrolase</fullName>
    </submittedName>
</protein>
<dbReference type="EMBL" id="VBAJ01000030">
    <property type="protein sequence ID" value="TMJ09948.1"/>
    <property type="molecule type" value="Genomic_DNA"/>
</dbReference>
<reference evidence="4 5" key="1">
    <citation type="journal article" date="2019" name="Nat. Microbiol.">
        <title>Mediterranean grassland soil C-N compound turnover is dependent on rainfall and depth, and is mediated by genomically divergent microorganisms.</title>
        <authorList>
            <person name="Diamond S."/>
            <person name="Andeer P.F."/>
            <person name="Li Z."/>
            <person name="Crits-Christoph A."/>
            <person name="Burstein D."/>
            <person name="Anantharaman K."/>
            <person name="Lane K.R."/>
            <person name="Thomas B.C."/>
            <person name="Pan C."/>
            <person name="Northen T.R."/>
            <person name="Banfield J.F."/>
        </authorList>
    </citation>
    <scope>NUCLEOTIDE SEQUENCE [LARGE SCALE GENOMIC DNA]</scope>
    <source>
        <strain evidence="4">NP_2</strain>
    </source>
</reference>
<dbReference type="Pfam" id="PF00561">
    <property type="entry name" value="Abhydrolase_1"/>
    <property type="match status" value="1"/>
</dbReference>
<evidence type="ECO:0000313" key="4">
    <source>
        <dbReference type="EMBL" id="TMJ09948.1"/>
    </source>
</evidence>
<keyword evidence="2 4" id="KW-0378">Hydrolase</keyword>